<gene>
    <name evidence="2" type="ORF">GCM10020369_32410</name>
</gene>
<organism evidence="2 3">
    <name type="scientific">Cryptosporangium minutisporangium</name>
    <dbReference type="NCBI Taxonomy" id="113569"/>
    <lineage>
        <taxon>Bacteria</taxon>
        <taxon>Bacillati</taxon>
        <taxon>Actinomycetota</taxon>
        <taxon>Actinomycetes</taxon>
        <taxon>Cryptosporangiales</taxon>
        <taxon>Cryptosporangiaceae</taxon>
        <taxon>Cryptosporangium</taxon>
    </lineage>
</organism>
<proteinExistence type="predicted"/>
<reference evidence="3" key="1">
    <citation type="journal article" date="2019" name="Int. J. Syst. Evol. Microbiol.">
        <title>The Global Catalogue of Microorganisms (GCM) 10K type strain sequencing project: providing services to taxonomists for standard genome sequencing and annotation.</title>
        <authorList>
            <consortium name="The Broad Institute Genomics Platform"/>
            <consortium name="The Broad Institute Genome Sequencing Center for Infectious Disease"/>
            <person name="Wu L."/>
            <person name="Ma J."/>
        </authorList>
    </citation>
    <scope>NUCLEOTIDE SEQUENCE [LARGE SCALE GENOMIC DNA]</scope>
    <source>
        <strain evidence="3">JCM 9458</strain>
    </source>
</reference>
<feature type="domain" description="HTH marR-type" evidence="1">
    <location>
        <begin position="1"/>
        <end position="141"/>
    </location>
</feature>
<dbReference type="SUPFAM" id="SSF46785">
    <property type="entry name" value="Winged helix' DNA-binding domain"/>
    <property type="match status" value="1"/>
</dbReference>
<dbReference type="PANTHER" id="PTHR33164:SF57">
    <property type="entry name" value="MARR-FAMILY TRANSCRIPTIONAL REGULATOR"/>
    <property type="match status" value="1"/>
</dbReference>
<accession>A0ABP6SXL1</accession>
<dbReference type="SMART" id="SM00347">
    <property type="entry name" value="HTH_MARR"/>
    <property type="match status" value="1"/>
</dbReference>
<dbReference type="Proteomes" id="UP001501676">
    <property type="component" value="Unassembled WGS sequence"/>
</dbReference>
<protein>
    <recommendedName>
        <fullName evidence="1">HTH marR-type domain-containing protein</fullName>
    </recommendedName>
</protein>
<dbReference type="InterPro" id="IPR000835">
    <property type="entry name" value="HTH_MarR-typ"/>
</dbReference>
<dbReference type="EMBL" id="BAAAYN010000020">
    <property type="protein sequence ID" value="GAA3387970.1"/>
    <property type="molecule type" value="Genomic_DNA"/>
</dbReference>
<evidence type="ECO:0000313" key="3">
    <source>
        <dbReference type="Proteomes" id="UP001501676"/>
    </source>
</evidence>
<dbReference type="InterPro" id="IPR036388">
    <property type="entry name" value="WH-like_DNA-bd_sf"/>
</dbReference>
<dbReference type="Gene3D" id="1.10.10.10">
    <property type="entry name" value="Winged helix-like DNA-binding domain superfamily/Winged helix DNA-binding domain"/>
    <property type="match status" value="1"/>
</dbReference>
<evidence type="ECO:0000259" key="1">
    <source>
        <dbReference type="PROSITE" id="PS50995"/>
    </source>
</evidence>
<evidence type="ECO:0000313" key="2">
    <source>
        <dbReference type="EMBL" id="GAA3387970.1"/>
    </source>
</evidence>
<dbReference type="Pfam" id="PF12802">
    <property type="entry name" value="MarR_2"/>
    <property type="match status" value="1"/>
</dbReference>
<keyword evidence="3" id="KW-1185">Reference proteome</keyword>
<comment type="caution">
    <text evidence="2">The sequence shown here is derived from an EMBL/GenBank/DDBJ whole genome shotgun (WGS) entry which is preliminary data.</text>
</comment>
<dbReference type="PANTHER" id="PTHR33164">
    <property type="entry name" value="TRANSCRIPTIONAL REGULATOR, MARR FAMILY"/>
    <property type="match status" value="1"/>
</dbReference>
<dbReference type="PROSITE" id="PS50995">
    <property type="entry name" value="HTH_MARR_2"/>
    <property type="match status" value="1"/>
</dbReference>
<sequence>MSVDSVATLHDQVSRLAPLVRLMRRRALTEMQLPATALGALRAIDQTGPHGGHRSKDLAARFGVDSSTFSRTLRPLLGNGLVERRLDPLDGRTFGLVTTPAGREVVNRIEAWGAQVFGETLRSWTETETTEFTRLFERFLAGLETQLAPPSPAEEASAR</sequence>
<name>A0ABP6SXL1_9ACTN</name>
<dbReference type="InterPro" id="IPR039422">
    <property type="entry name" value="MarR/SlyA-like"/>
</dbReference>
<dbReference type="InterPro" id="IPR036390">
    <property type="entry name" value="WH_DNA-bd_sf"/>
</dbReference>
<dbReference type="RefSeq" id="WP_345728935.1">
    <property type="nucleotide sequence ID" value="NZ_BAAAYN010000020.1"/>
</dbReference>